<feature type="domain" description="THAP-type" evidence="7">
    <location>
        <begin position="36"/>
        <end position="142"/>
    </location>
</feature>
<keyword evidence="1" id="KW-0479">Metal-binding</keyword>
<keyword evidence="9" id="KW-1185">Reference proteome</keyword>
<reference evidence="8" key="1">
    <citation type="submission" date="2022-03" db="EMBL/GenBank/DDBJ databases">
        <authorList>
            <person name="Sayadi A."/>
        </authorList>
    </citation>
    <scope>NUCLEOTIDE SEQUENCE</scope>
</reference>
<evidence type="ECO:0000256" key="1">
    <source>
        <dbReference type="ARBA" id="ARBA00022723"/>
    </source>
</evidence>
<evidence type="ECO:0000256" key="2">
    <source>
        <dbReference type="ARBA" id="ARBA00022771"/>
    </source>
</evidence>
<feature type="compositionally biased region" description="Acidic residues" evidence="6">
    <location>
        <begin position="247"/>
        <end position="256"/>
    </location>
</feature>
<gene>
    <name evidence="8" type="ORF">ACAOBT_LOCUS23872</name>
</gene>
<evidence type="ECO:0000256" key="6">
    <source>
        <dbReference type="SAM" id="MobiDB-lite"/>
    </source>
</evidence>
<keyword evidence="3" id="KW-0862">Zinc</keyword>
<dbReference type="Pfam" id="PF05485">
    <property type="entry name" value="THAP"/>
    <property type="match status" value="1"/>
</dbReference>
<evidence type="ECO:0000256" key="5">
    <source>
        <dbReference type="PROSITE-ProRule" id="PRU00309"/>
    </source>
</evidence>
<name>A0A9P0LMV2_ACAOB</name>
<evidence type="ECO:0000313" key="9">
    <source>
        <dbReference type="Proteomes" id="UP001152888"/>
    </source>
</evidence>
<dbReference type="AlphaFoldDB" id="A0A9P0LMV2"/>
<protein>
    <recommendedName>
        <fullName evidence="7">THAP-type domain-containing protein</fullName>
    </recommendedName>
</protein>
<keyword evidence="2 5" id="KW-0863">Zinc-finger</keyword>
<dbReference type="PROSITE" id="PS50950">
    <property type="entry name" value="ZF_THAP"/>
    <property type="match status" value="1"/>
</dbReference>
<organism evidence="8 9">
    <name type="scientific">Acanthoscelides obtectus</name>
    <name type="common">Bean weevil</name>
    <name type="synonym">Bruchus obtectus</name>
    <dbReference type="NCBI Taxonomy" id="200917"/>
    <lineage>
        <taxon>Eukaryota</taxon>
        <taxon>Metazoa</taxon>
        <taxon>Ecdysozoa</taxon>
        <taxon>Arthropoda</taxon>
        <taxon>Hexapoda</taxon>
        <taxon>Insecta</taxon>
        <taxon>Pterygota</taxon>
        <taxon>Neoptera</taxon>
        <taxon>Endopterygota</taxon>
        <taxon>Coleoptera</taxon>
        <taxon>Polyphaga</taxon>
        <taxon>Cucujiformia</taxon>
        <taxon>Chrysomeloidea</taxon>
        <taxon>Chrysomelidae</taxon>
        <taxon>Bruchinae</taxon>
        <taxon>Bruchini</taxon>
        <taxon>Acanthoscelides</taxon>
    </lineage>
</organism>
<dbReference type="SMART" id="SM00980">
    <property type="entry name" value="THAP"/>
    <property type="match status" value="1"/>
</dbReference>
<evidence type="ECO:0000256" key="4">
    <source>
        <dbReference type="ARBA" id="ARBA00023125"/>
    </source>
</evidence>
<evidence type="ECO:0000259" key="7">
    <source>
        <dbReference type="PROSITE" id="PS50950"/>
    </source>
</evidence>
<proteinExistence type="predicted"/>
<dbReference type="EMBL" id="CAKOFQ010007297">
    <property type="protein sequence ID" value="CAH1997633.1"/>
    <property type="molecule type" value="Genomic_DNA"/>
</dbReference>
<sequence length="419" mass="47950">MEEPQAGPTNTGHRTKIKKVELIDLSHVLPLLKPLQPVNNTNCSVPGCHSSKKKDKNIHFHHFPSKNSSITVPIVNDSGEEEEVDKREAWEKVLYMGEWMGRPISKSTVICSKHFRNEDYCARGPEGKRKPRLKPFVVPSKNLPKVGFMKTYRSKKILDTETLLNEESLSQTSKCGISTREDKIIKNEAESRSDSENEIGAVALSPRINEQVDKVGVLSHKSRNVRKRKSVGGSSKTLPQKLKLTEESSEGEDLEDVQLERGRLEEKLKCLEEDYEALVEKRLRDLAAAQIFHEREKKKYFVDLTPLQDKLDNQQETISKLEQQLTSMKNALVVAETERDRLKSELQRTISKGEAEEEIMTCLLKKISRPEKRDEVCECGLKTILQDVVKKMIKSENYEECQQIDNQVNDRELLELLES</sequence>
<dbReference type="SUPFAM" id="SSF57716">
    <property type="entry name" value="Glucocorticoid receptor-like (DNA-binding domain)"/>
    <property type="match status" value="1"/>
</dbReference>
<dbReference type="GO" id="GO:0003677">
    <property type="term" value="F:DNA binding"/>
    <property type="evidence" value="ECO:0007669"/>
    <property type="project" value="UniProtKB-UniRule"/>
</dbReference>
<keyword evidence="4 5" id="KW-0238">DNA-binding</keyword>
<dbReference type="GO" id="GO:0008270">
    <property type="term" value="F:zinc ion binding"/>
    <property type="evidence" value="ECO:0007669"/>
    <property type="project" value="UniProtKB-KW"/>
</dbReference>
<feature type="region of interest" description="Disordered" evidence="6">
    <location>
        <begin position="223"/>
        <end position="256"/>
    </location>
</feature>
<comment type="caution">
    <text evidence="8">The sequence shown here is derived from an EMBL/GenBank/DDBJ whole genome shotgun (WGS) entry which is preliminary data.</text>
</comment>
<dbReference type="Proteomes" id="UP001152888">
    <property type="component" value="Unassembled WGS sequence"/>
</dbReference>
<dbReference type="InterPro" id="IPR006612">
    <property type="entry name" value="THAP_Znf"/>
</dbReference>
<accession>A0A9P0LMV2</accession>
<evidence type="ECO:0000256" key="3">
    <source>
        <dbReference type="ARBA" id="ARBA00022833"/>
    </source>
</evidence>
<evidence type="ECO:0000313" key="8">
    <source>
        <dbReference type="EMBL" id="CAH1997633.1"/>
    </source>
</evidence>
<dbReference type="OrthoDB" id="6771695at2759"/>